<dbReference type="SUPFAM" id="SSF47240">
    <property type="entry name" value="Ferritin-like"/>
    <property type="match status" value="1"/>
</dbReference>
<feature type="domain" description="Ferritin-like diiron" evidence="7">
    <location>
        <begin position="48"/>
        <end position="207"/>
    </location>
</feature>
<dbReference type="OrthoDB" id="6363126at2759"/>
<evidence type="ECO:0000256" key="3">
    <source>
        <dbReference type="ARBA" id="ARBA00022723"/>
    </source>
</evidence>
<dbReference type="Gene3D" id="1.20.1260.10">
    <property type="match status" value="1"/>
</dbReference>
<keyword evidence="6" id="KW-0732">Signal</keyword>
<comment type="similarity">
    <text evidence="1 5">Belongs to the ferritin family.</text>
</comment>
<keyword evidence="8" id="KW-1185">Reference proteome</keyword>
<dbReference type="InterPro" id="IPR001519">
    <property type="entry name" value="Ferritin"/>
</dbReference>
<dbReference type="Proteomes" id="UP000694846">
    <property type="component" value="Unplaced"/>
</dbReference>
<dbReference type="InterPro" id="IPR008331">
    <property type="entry name" value="Ferritin_DPS_dom"/>
</dbReference>
<dbReference type="InterPro" id="IPR009078">
    <property type="entry name" value="Ferritin-like_SF"/>
</dbReference>
<dbReference type="GO" id="GO:0008198">
    <property type="term" value="F:ferrous iron binding"/>
    <property type="evidence" value="ECO:0007669"/>
    <property type="project" value="TreeGrafter"/>
</dbReference>
<accession>A0A8B8FQQ6</accession>
<evidence type="ECO:0000313" key="8">
    <source>
        <dbReference type="Proteomes" id="UP000694846"/>
    </source>
</evidence>
<reference evidence="9" key="1">
    <citation type="submission" date="2025-08" db="UniProtKB">
        <authorList>
            <consortium name="RefSeq"/>
        </authorList>
    </citation>
    <scope>IDENTIFICATION</scope>
    <source>
        <tissue evidence="9">Whole body</tissue>
    </source>
</reference>
<evidence type="ECO:0000256" key="5">
    <source>
        <dbReference type="RuleBase" id="RU361145"/>
    </source>
</evidence>
<dbReference type="GO" id="GO:0006879">
    <property type="term" value="P:intracellular iron ion homeostasis"/>
    <property type="evidence" value="ECO:0007669"/>
    <property type="project" value="UniProtKB-KW"/>
</dbReference>
<comment type="function">
    <text evidence="5">Stores iron in a soluble, non-toxic, readily available form. Important for iron homeostasis. Iron is taken up in the ferrous form and deposited as ferric hydroxides after oxidation.</text>
</comment>
<dbReference type="PANTHER" id="PTHR11431">
    <property type="entry name" value="FERRITIN"/>
    <property type="match status" value="1"/>
</dbReference>
<evidence type="ECO:0000313" key="9">
    <source>
        <dbReference type="RefSeq" id="XP_025412843.1"/>
    </source>
</evidence>
<proteinExistence type="inferred from homology"/>
<organism evidence="8 9">
    <name type="scientific">Sipha flava</name>
    <name type="common">yellow sugarcane aphid</name>
    <dbReference type="NCBI Taxonomy" id="143950"/>
    <lineage>
        <taxon>Eukaryota</taxon>
        <taxon>Metazoa</taxon>
        <taxon>Ecdysozoa</taxon>
        <taxon>Arthropoda</taxon>
        <taxon>Hexapoda</taxon>
        <taxon>Insecta</taxon>
        <taxon>Pterygota</taxon>
        <taxon>Neoptera</taxon>
        <taxon>Paraneoptera</taxon>
        <taxon>Hemiptera</taxon>
        <taxon>Sternorrhyncha</taxon>
        <taxon>Aphidomorpha</taxon>
        <taxon>Aphidoidea</taxon>
        <taxon>Aphididae</taxon>
        <taxon>Sipha</taxon>
    </lineage>
</organism>
<dbReference type="GO" id="GO:0006826">
    <property type="term" value="P:iron ion transport"/>
    <property type="evidence" value="ECO:0007669"/>
    <property type="project" value="InterPro"/>
</dbReference>
<sequence length="227" mass="26072">MKLQLFVICVISVFCVSYATDTCYSSVKSVCSSTGSSLPLKCNSKYGAFDNEDIMKNVQQYTQDHILKSFHYLLMSSYFGNYEANREGFEKLFRELSDDAWEKSIDLIKFITKRGGHMQFNKITNTENAYDSEKIFEFEKHELGSMAKALELQKNLARGANNIHKKILNTENHDSEVASYIENNFVHKHSDSIRKLSGYTNDLHQLISSDDASLSLYLFDEYLKNTV</sequence>
<dbReference type="RefSeq" id="XP_025412843.1">
    <property type="nucleotide sequence ID" value="XM_025557058.1"/>
</dbReference>
<evidence type="ECO:0000256" key="4">
    <source>
        <dbReference type="ARBA" id="ARBA00023004"/>
    </source>
</evidence>
<keyword evidence="2 5" id="KW-0409">Iron storage</keyword>
<dbReference type="CTD" id="44965"/>
<dbReference type="PANTHER" id="PTHR11431:SF51">
    <property type="entry name" value="FERRITIN"/>
    <property type="match status" value="1"/>
</dbReference>
<evidence type="ECO:0000259" key="7">
    <source>
        <dbReference type="PROSITE" id="PS50905"/>
    </source>
</evidence>
<name>A0A8B8FQQ6_9HEMI</name>
<gene>
    <name evidence="9" type="primary">LOC112685228</name>
</gene>
<evidence type="ECO:0000256" key="2">
    <source>
        <dbReference type="ARBA" id="ARBA00022434"/>
    </source>
</evidence>
<dbReference type="InterPro" id="IPR012347">
    <property type="entry name" value="Ferritin-like"/>
</dbReference>
<keyword evidence="4 5" id="KW-0408">Iron</keyword>
<protein>
    <recommendedName>
        <fullName evidence="5">Ferritin</fullName>
    </recommendedName>
</protein>
<dbReference type="AlphaFoldDB" id="A0A8B8FQQ6"/>
<dbReference type="GO" id="GO:0005737">
    <property type="term" value="C:cytoplasm"/>
    <property type="evidence" value="ECO:0007669"/>
    <property type="project" value="TreeGrafter"/>
</dbReference>
<dbReference type="InterPro" id="IPR009040">
    <property type="entry name" value="Ferritin-like_diiron"/>
</dbReference>
<evidence type="ECO:0000256" key="1">
    <source>
        <dbReference type="ARBA" id="ARBA00007513"/>
    </source>
</evidence>
<keyword evidence="3 5" id="KW-0479">Metal-binding</keyword>
<evidence type="ECO:0000256" key="6">
    <source>
        <dbReference type="SAM" id="SignalP"/>
    </source>
</evidence>
<feature type="chain" id="PRO_5034715031" description="Ferritin" evidence="6">
    <location>
        <begin position="20"/>
        <end position="227"/>
    </location>
</feature>
<dbReference type="Pfam" id="PF00210">
    <property type="entry name" value="Ferritin"/>
    <property type="match status" value="1"/>
</dbReference>
<feature type="signal peptide" evidence="6">
    <location>
        <begin position="1"/>
        <end position="19"/>
    </location>
</feature>
<dbReference type="GO" id="GO:0008199">
    <property type="term" value="F:ferric iron binding"/>
    <property type="evidence" value="ECO:0007669"/>
    <property type="project" value="InterPro"/>
</dbReference>
<dbReference type="GeneID" id="112685228"/>
<dbReference type="PROSITE" id="PS50905">
    <property type="entry name" value="FERRITIN_LIKE"/>
    <property type="match status" value="1"/>
</dbReference>
<dbReference type="CDD" id="cd01056">
    <property type="entry name" value="Euk_Ferritin"/>
    <property type="match status" value="1"/>
</dbReference>